<dbReference type="SUPFAM" id="SSF47473">
    <property type="entry name" value="EF-hand"/>
    <property type="match status" value="1"/>
</dbReference>
<evidence type="ECO:0000313" key="2">
    <source>
        <dbReference type="EMBL" id="KOB75727.1"/>
    </source>
</evidence>
<protein>
    <recommendedName>
        <fullName evidence="1">EFHB C-terminal EF-hand domain-containing protein</fullName>
    </recommendedName>
</protein>
<dbReference type="InterPro" id="IPR011992">
    <property type="entry name" value="EF-hand-dom_pair"/>
</dbReference>
<proteinExistence type="predicted"/>
<sequence length="531" mass="60752">MPVDCQRSTSGGKGNIGMFMERDPHICAAGLPSAQPDERLEDLLQHYLLKDEADSLISDAIIPPSKPRPLPRMPKPLPLDMRYAGPFGTVAAIINPPIKTKFQTLVDDLKETSYTSYWKKPLGKVQNPVPMLPEGLDTFGTTFGKKNAFHGRLYDIVMPKQPHPDKTPRKTLAGVQQDRNYCRPPFQPECVFGHRTYVDKRGTYAKCCVTDDRIVLGNGKRTIINTVQSNFQEANQPRMGTVLAPNNNINEVPEGYAFGILKPPDNLPDCLTTCQINPGLAFFRKCMRHLNSLRKCLKTRFLPTFFQGFYLNLKYFDKEKTGWLPKEIVYNFCGTKLIRFDPGLIEPLLAMWQAFDGSRVEYKTFVHVINYREPSPEIPKISDIPDECLDFRTTYTEMVKPGKEPDNTRMAGLPSGRYFDMDYPVTPERCCKADRICLLQESDMKSSLNPSVLTLFHVSHRDMYAKREPHIIRRVFEASGEKFSDERFNAIWEEAKKNHSQGWVCYETFRRALENNQSVAKSDKINEEKLL</sequence>
<gene>
    <name evidence="2" type="ORF">OBRU01_06965</name>
</gene>
<reference evidence="2 3" key="1">
    <citation type="journal article" date="2015" name="Genome Biol. Evol.">
        <title>The genome of winter moth (Operophtera brumata) provides a genomic perspective on sexual dimorphism and phenology.</title>
        <authorList>
            <person name="Derks M.F."/>
            <person name="Smit S."/>
            <person name="Salis L."/>
            <person name="Schijlen E."/>
            <person name="Bossers A."/>
            <person name="Mateman C."/>
            <person name="Pijl A.S."/>
            <person name="de Ridder D."/>
            <person name="Groenen M.A."/>
            <person name="Visser M.E."/>
            <person name="Megens H.J."/>
        </authorList>
    </citation>
    <scope>NUCLEOTIDE SEQUENCE [LARGE SCALE GENOMIC DNA]</scope>
    <source>
        <strain evidence="2">WM2013NL</strain>
        <tissue evidence="2">Head and thorax</tissue>
    </source>
</reference>
<dbReference type="EMBL" id="JTDY01000835">
    <property type="protein sequence ID" value="KOB75727.1"/>
    <property type="molecule type" value="Genomic_DNA"/>
</dbReference>
<feature type="domain" description="EFHB C-terminal EF-hand" evidence="1">
    <location>
        <begin position="446"/>
        <end position="517"/>
    </location>
</feature>
<keyword evidence="3" id="KW-1185">Reference proteome</keyword>
<dbReference type="STRING" id="104452.A0A0L7LJW1"/>
<comment type="caution">
    <text evidence="2">The sequence shown here is derived from an EMBL/GenBank/DDBJ whole genome shotgun (WGS) entry which is preliminary data.</text>
</comment>
<name>A0A0L7LJW1_OPEBR</name>
<dbReference type="InterPro" id="IPR057428">
    <property type="entry name" value="EFHB_EF-hand_C"/>
</dbReference>
<accession>A0A0L7LJW1</accession>
<dbReference type="Proteomes" id="UP000037510">
    <property type="component" value="Unassembled WGS sequence"/>
</dbReference>
<dbReference type="AlphaFoldDB" id="A0A0L7LJW1"/>
<evidence type="ECO:0000313" key="3">
    <source>
        <dbReference type="Proteomes" id="UP000037510"/>
    </source>
</evidence>
<organism evidence="2 3">
    <name type="scientific">Operophtera brumata</name>
    <name type="common">Winter moth</name>
    <name type="synonym">Phalaena brumata</name>
    <dbReference type="NCBI Taxonomy" id="104452"/>
    <lineage>
        <taxon>Eukaryota</taxon>
        <taxon>Metazoa</taxon>
        <taxon>Ecdysozoa</taxon>
        <taxon>Arthropoda</taxon>
        <taxon>Hexapoda</taxon>
        <taxon>Insecta</taxon>
        <taxon>Pterygota</taxon>
        <taxon>Neoptera</taxon>
        <taxon>Endopterygota</taxon>
        <taxon>Lepidoptera</taxon>
        <taxon>Glossata</taxon>
        <taxon>Ditrysia</taxon>
        <taxon>Geometroidea</taxon>
        <taxon>Geometridae</taxon>
        <taxon>Larentiinae</taxon>
        <taxon>Operophtera</taxon>
    </lineage>
</organism>
<dbReference type="Pfam" id="PF25325">
    <property type="entry name" value="EF-hand_EFHB_C"/>
    <property type="match status" value="1"/>
</dbReference>
<evidence type="ECO:0000259" key="1">
    <source>
        <dbReference type="Pfam" id="PF25325"/>
    </source>
</evidence>